<evidence type="ECO:0000313" key="2">
    <source>
        <dbReference type="EMBL" id="SVB13786.1"/>
    </source>
</evidence>
<dbReference type="Gene3D" id="3.40.50.12020">
    <property type="entry name" value="Uncharacterised protein family UPF0261, NN domain"/>
    <property type="match status" value="1"/>
</dbReference>
<organism evidence="2">
    <name type="scientific">marine metagenome</name>
    <dbReference type="NCBI Taxonomy" id="408172"/>
    <lineage>
        <taxon>unclassified sequences</taxon>
        <taxon>metagenomes</taxon>
        <taxon>ecological metagenomes</taxon>
    </lineage>
</organism>
<name>A0A382BIV7_9ZZZZ</name>
<accession>A0A382BIV7</accession>
<feature type="non-terminal residue" evidence="2">
    <location>
        <position position="45"/>
    </location>
</feature>
<protein>
    <recommendedName>
        <fullName evidence="1">UPF0261 domain-containing protein</fullName>
    </recommendedName>
</protein>
<gene>
    <name evidence="2" type="ORF">METZ01_LOCUS166640</name>
</gene>
<proteinExistence type="predicted"/>
<dbReference type="Pfam" id="PF06792">
    <property type="entry name" value="UPF0261"/>
    <property type="match status" value="1"/>
</dbReference>
<sequence length="45" mass="4743">MSSPVILIIGTADTKADELLFLKASVERLSAEGRIMDVGILGLPT</sequence>
<dbReference type="AlphaFoldDB" id="A0A382BIV7"/>
<feature type="domain" description="UPF0261" evidence="1">
    <location>
        <begin position="5"/>
        <end position="42"/>
    </location>
</feature>
<dbReference type="InterPro" id="IPR044122">
    <property type="entry name" value="UPF0261_N"/>
</dbReference>
<evidence type="ECO:0000259" key="1">
    <source>
        <dbReference type="Pfam" id="PF06792"/>
    </source>
</evidence>
<dbReference type="EMBL" id="UINC01030042">
    <property type="protein sequence ID" value="SVB13786.1"/>
    <property type="molecule type" value="Genomic_DNA"/>
</dbReference>
<reference evidence="2" key="1">
    <citation type="submission" date="2018-05" db="EMBL/GenBank/DDBJ databases">
        <authorList>
            <person name="Lanie J.A."/>
            <person name="Ng W.-L."/>
            <person name="Kazmierczak K.M."/>
            <person name="Andrzejewski T.M."/>
            <person name="Davidsen T.M."/>
            <person name="Wayne K.J."/>
            <person name="Tettelin H."/>
            <person name="Glass J.I."/>
            <person name="Rusch D."/>
            <person name="Podicherti R."/>
            <person name="Tsui H.-C.T."/>
            <person name="Winkler M.E."/>
        </authorList>
    </citation>
    <scope>NUCLEOTIDE SEQUENCE</scope>
</reference>